<accession>A0A3A4NKM4</accession>
<dbReference type="PANTHER" id="PTHR43591">
    <property type="entry name" value="METHYLTRANSFERASE"/>
    <property type="match status" value="1"/>
</dbReference>
<dbReference type="Proteomes" id="UP000265882">
    <property type="component" value="Unassembled WGS sequence"/>
</dbReference>
<organism evidence="2 3">
    <name type="scientific">Abyssobacteria bacterium (strain SURF_5)</name>
    <dbReference type="NCBI Taxonomy" id="2093360"/>
    <lineage>
        <taxon>Bacteria</taxon>
        <taxon>Pseudomonadati</taxon>
        <taxon>Candidatus Hydrogenedentota</taxon>
        <taxon>Candidatus Abyssobacteria</taxon>
    </lineage>
</organism>
<evidence type="ECO:0000259" key="1">
    <source>
        <dbReference type="Pfam" id="PF08241"/>
    </source>
</evidence>
<dbReference type="GO" id="GO:0008757">
    <property type="term" value="F:S-adenosylmethionine-dependent methyltransferase activity"/>
    <property type="evidence" value="ECO:0007669"/>
    <property type="project" value="InterPro"/>
</dbReference>
<dbReference type="InterPro" id="IPR013216">
    <property type="entry name" value="Methyltransf_11"/>
</dbReference>
<protein>
    <submittedName>
        <fullName evidence="2">Class I SAM-dependent methyltransferase</fullName>
    </submittedName>
</protein>
<sequence length="246" mass="28139">MNPEEYAQLFRLGETHWWFIGTRDILFSSVRFDKKDGNLILDAGCGSGLMTRRFSCAGQVYGIDKSLEALKHCSSLGIKRLCQGDTLALPFKTSAFDLVVAADLLEHCEDDGAVLREFHRVIADNGRLLVSVPAYKALWSSHDVSLHHKRRYSKRELIAKMLDSGYFIQRASYFNTTLFPLVAMIRLTLGKLPNRSASIKYHEDRRLLNKILLAVMRFERRLLQRLDLPFGLSLMVVACKTREQTR</sequence>
<dbReference type="Gene3D" id="3.40.50.150">
    <property type="entry name" value="Vaccinia Virus protein VP39"/>
    <property type="match status" value="1"/>
</dbReference>
<reference evidence="2 3" key="1">
    <citation type="journal article" date="2017" name="ISME J.">
        <title>Energy and carbon metabolisms in a deep terrestrial subsurface fluid microbial community.</title>
        <authorList>
            <person name="Momper L."/>
            <person name="Jungbluth S.P."/>
            <person name="Lee M.D."/>
            <person name="Amend J.P."/>
        </authorList>
    </citation>
    <scope>NUCLEOTIDE SEQUENCE [LARGE SCALE GENOMIC DNA]</scope>
    <source>
        <strain evidence="2">SURF_5</strain>
    </source>
</reference>
<dbReference type="AlphaFoldDB" id="A0A3A4NKM4"/>
<keyword evidence="2" id="KW-0808">Transferase</keyword>
<keyword evidence="2" id="KW-0489">Methyltransferase</keyword>
<dbReference type="InterPro" id="IPR029063">
    <property type="entry name" value="SAM-dependent_MTases_sf"/>
</dbReference>
<name>A0A3A4NKM4_ABYX5</name>
<proteinExistence type="predicted"/>
<dbReference type="Pfam" id="PF08241">
    <property type="entry name" value="Methyltransf_11"/>
    <property type="match status" value="1"/>
</dbReference>
<feature type="domain" description="Methyltransferase type 11" evidence="1">
    <location>
        <begin position="41"/>
        <end position="129"/>
    </location>
</feature>
<dbReference type="GO" id="GO:0032259">
    <property type="term" value="P:methylation"/>
    <property type="evidence" value="ECO:0007669"/>
    <property type="project" value="UniProtKB-KW"/>
</dbReference>
<dbReference type="EMBL" id="QZKU01000134">
    <property type="protein sequence ID" value="RJP15561.1"/>
    <property type="molecule type" value="Genomic_DNA"/>
</dbReference>
<evidence type="ECO:0000313" key="2">
    <source>
        <dbReference type="EMBL" id="RJP15561.1"/>
    </source>
</evidence>
<comment type="caution">
    <text evidence="2">The sequence shown here is derived from an EMBL/GenBank/DDBJ whole genome shotgun (WGS) entry which is preliminary data.</text>
</comment>
<evidence type="ECO:0000313" key="3">
    <source>
        <dbReference type="Proteomes" id="UP000265882"/>
    </source>
</evidence>
<dbReference type="CDD" id="cd02440">
    <property type="entry name" value="AdoMet_MTases"/>
    <property type="match status" value="1"/>
</dbReference>
<gene>
    <name evidence="2" type="ORF">C4520_20080</name>
</gene>
<dbReference type="SUPFAM" id="SSF53335">
    <property type="entry name" value="S-adenosyl-L-methionine-dependent methyltransferases"/>
    <property type="match status" value="1"/>
</dbReference>